<dbReference type="SUPFAM" id="SSF53448">
    <property type="entry name" value="Nucleotide-diphospho-sugar transferases"/>
    <property type="match status" value="1"/>
</dbReference>
<evidence type="ECO:0000313" key="1">
    <source>
        <dbReference type="EMBL" id="SMF94845.1"/>
    </source>
</evidence>
<proteinExistence type="predicted"/>
<protein>
    <recommendedName>
        <fullName evidence="3">Glycosyl transferase family 2</fullName>
    </recommendedName>
</protein>
<dbReference type="EMBL" id="FXAM01000001">
    <property type="protein sequence ID" value="SMF94845.1"/>
    <property type="molecule type" value="Genomic_DNA"/>
</dbReference>
<dbReference type="STRING" id="1760988.SAMN02949497_2181"/>
<name>A0A1Y6D4F5_9GAMM</name>
<organism evidence="1 2">
    <name type="scientific">Methylomagnum ishizawai</name>
    <dbReference type="NCBI Taxonomy" id="1760988"/>
    <lineage>
        <taxon>Bacteria</taxon>
        <taxon>Pseudomonadati</taxon>
        <taxon>Pseudomonadota</taxon>
        <taxon>Gammaproteobacteria</taxon>
        <taxon>Methylococcales</taxon>
        <taxon>Methylococcaceae</taxon>
        <taxon>Methylomagnum</taxon>
    </lineage>
</organism>
<dbReference type="Proteomes" id="UP000192923">
    <property type="component" value="Unassembled WGS sequence"/>
</dbReference>
<gene>
    <name evidence="1" type="ORF">SAMN02949497_2181</name>
</gene>
<evidence type="ECO:0008006" key="3">
    <source>
        <dbReference type="Google" id="ProtNLM"/>
    </source>
</evidence>
<reference evidence="1 2" key="1">
    <citation type="submission" date="2016-12" db="EMBL/GenBank/DDBJ databases">
        <authorList>
            <person name="Song W.-J."/>
            <person name="Kurnit D.M."/>
        </authorList>
    </citation>
    <scope>NUCLEOTIDE SEQUENCE [LARGE SCALE GENOMIC DNA]</scope>
    <source>
        <strain evidence="1 2">175</strain>
    </source>
</reference>
<dbReference type="AlphaFoldDB" id="A0A1Y6D4F5"/>
<keyword evidence="2" id="KW-1185">Reference proteome</keyword>
<accession>A0A1Y6D4F5</accession>
<dbReference type="InterPro" id="IPR029044">
    <property type="entry name" value="Nucleotide-diphossugar_trans"/>
</dbReference>
<sequence length="237" mass="26613">MLSQVVASILPQVDHLYLCLDGHREPPDFLRGPGHDKITLKFSQRGYPKAKFAMIESIEEGIILSIDDDIAYPEDYAKTLVAGLRKYPGPTICGFHGHLFTDTPDFTDVSKIISYQRTLKKDTYVHAVGSGIAAWDARYCKVKAEHFPFSAGADSQLAVLGQKNRWPFVLLSHTAKWLVPLWPEGTDGIRRVGESCIWTHTKKNLASRLNARPANQWAVAQVEQWVLHTHENKPGPE</sequence>
<evidence type="ECO:0000313" key="2">
    <source>
        <dbReference type="Proteomes" id="UP000192923"/>
    </source>
</evidence>